<dbReference type="AlphaFoldDB" id="A0A8J7W837"/>
<gene>
    <name evidence="1" type="ORF">KB874_01065</name>
</gene>
<evidence type="ECO:0000313" key="1">
    <source>
        <dbReference type="EMBL" id="MBS0122710.1"/>
    </source>
</evidence>
<proteinExistence type="predicted"/>
<dbReference type="Proteomes" id="UP000681356">
    <property type="component" value="Unassembled WGS sequence"/>
</dbReference>
<reference evidence="1" key="1">
    <citation type="submission" date="2021-04" db="EMBL/GenBank/DDBJ databases">
        <authorList>
            <person name="Yoon J."/>
        </authorList>
    </citation>
    <scope>NUCLEOTIDE SEQUENCE</scope>
    <source>
        <strain evidence="1">KMU-90</strain>
    </source>
</reference>
<protein>
    <submittedName>
        <fullName evidence="1">Uncharacterized protein</fullName>
    </submittedName>
</protein>
<name>A0A8J7W837_9RHOB</name>
<sequence length="76" mass="8649">MAQDHIGFYSTLFVCHTGDAADIVPTSSDGWNRGTFPCPGRKKKGGQCRPFRFFAFDRLFPMTELFRIRWTVSGTI</sequence>
<dbReference type="EMBL" id="JAGTUU010000001">
    <property type="protein sequence ID" value="MBS0122710.1"/>
    <property type="molecule type" value="Genomic_DNA"/>
</dbReference>
<comment type="caution">
    <text evidence="1">The sequence shown here is derived from an EMBL/GenBank/DDBJ whole genome shotgun (WGS) entry which is preliminary data.</text>
</comment>
<dbReference type="RefSeq" id="WP_212534683.1">
    <property type="nucleotide sequence ID" value="NZ_JAGTUU010000001.1"/>
</dbReference>
<evidence type="ECO:0000313" key="2">
    <source>
        <dbReference type="Proteomes" id="UP000681356"/>
    </source>
</evidence>
<organism evidence="1 2">
    <name type="scientific">Thetidibacter halocola</name>
    <dbReference type="NCBI Taxonomy" id="2827239"/>
    <lineage>
        <taxon>Bacteria</taxon>
        <taxon>Pseudomonadati</taxon>
        <taxon>Pseudomonadota</taxon>
        <taxon>Alphaproteobacteria</taxon>
        <taxon>Rhodobacterales</taxon>
        <taxon>Roseobacteraceae</taxon>
        <taxon>Thetidibacter</taxon>
    </lineage>
</organism>
<accession>A0A8J7W837</accession>
<keyword evidence="2" id="KW-1185">Reference proteome</keyword>